<comment type="caution">
    <text evidence="1">The sequence shown here is derived from an EMBL/GenBank/DDBJ whole genome shotgun (WGS) entry which is preliminary data.</text>
</comment>
<proteinExistence type="predicted"/>
<reference evidence="2" key="1">
    <citation type="journal article" date="2019" name="Int. J. Syst. Evol. Microbiol.">
        <title>The Global Catalogue of Microorganisms (GCM) 10K type strain sequencing project: providing services to taxonomists for standard genome sequencing and annotation.</title>
        <authorList>
            <consortium name="The Broad Institute Genomics Platform"/>
            <consortium name="The Broad Institute Genome Sequencing Center for Infectious Disease"/>
            <person name="Wu L."/>
            <person name="Ma J."/>
        </authorList>
    </citation>
    <scope>NUCLEOTIDE SEQUENCE [LARGE SCALE GENOMIC DNA]</scope>
    <source>
        <strain evidence="2">CCUG 53903</strain>
    </source>
</reference>
<dbReference type="EMBL" id="JBHSPA010000005">
    <property type="protein sequence ID" value="MFC5822653.1"/>
    <property type="molecule type" value="Genomic_DNA"/>
</dbReference>
<dbReference type="Proteomes" id="UP001596058">
    <property type="component" value="Unassembled WGS sequence"/>
</dbReference>
<evidence type="ECO:0000313" key="2">
    <source>
        <dbReference type="Proteomes" id="UP001596058"/>
    </source>
</evidence>
<dbReference type="RefSeq" id="WP_379512204.1">
    <property type="nucleotide sequence ID" value="NZ_JBHSPA010000005.1"/>
</dbReference>
<name>A0ABW1CCU0_9ACTN</name>
<accession>A0ABW1CCU0</accession>
<sequence length="318" mass="35278">MPEYEDATGIWREALIKLPVRLKGRPAMEPVAMASTNEAVMITDRHARPTFHSYDLRTRRSRALGTAPKWAQCNDCFEIKSVAVSRTRIVWTAAIYRSEPWNAGHRHVELWTMPRAGGAMRLVTWLTGHGDVPFEDELSLSGDDALWRGREHAYRVPLGGGPAQALPQVAPPPAALRDLDGTRCGREWCAGLLPPRLHELTKVVVVRRDGTGRREVVASDGWPLMNDRFGLFAAPDVNDHSERSYTAAHPLPQPLLYDRCTGKSGRVGGLPKGSATYQVLRGGQSATSPEEPLLYWKSRDGRSWTVLDLSRIPDSACT</sequence>
<organism evidence="1 2">
    <name type="scientific">Nonomuraea insulae</name>
    <dbReference type="NCBI Taxonomy" id="1616787"/>
    <lineage>
        <taxon>Bacteria</taxon>
        <taxon>Bacillati</taxon>
        <taxon>Actinomycetota</taxon>
        <taxon>Actinomycetes</taxon>
        <taxon>Streptosporangiales</taxon>
        <taxon>Streptosporangiaceae</taxon>
        <taxon>Nonomuraea</taxon>
    </lineage>
</organism>
<evidence type="ECO:0000313" key="1">
    <source>
        <dbReference type="EMBL" id="MFC5822653.1"/>
    </source>
</evidence>
<keyword evidence="2" id="KW-1185">Reference proteome</keyword>
<protein>
    <submittedName>
        <fullName evidence="1">Uncharacterized protein</fullName>
    </submittedName>
</protein>
<gene>
    <name evidence="1" type="ORF">ACFPZ3_02180</name>
</gene>